<dbReference type="AlphaFoldDB" id="A0A501WTM2"/>
<dbReference type="RefSeq" id="WP_140453638.1">
    <property type="nucleotide sequence ID" value="NZ_VFRP01000006.1"/>
</dbReference>
<name>A0A501WTM2_9RHOB</name>
<dbReference type="EMBL" id="VFRP01000006">
    <property type="protein sequence ID" value="TPE51665.1"/>
    <property type="molecule type" value="Genomic_DNA"/>
</dbReference>
<evidence type="ECO:0000313" key="2">
    <source>
        <dbReference type="Proteomes" id="UP000319255"/>
    </source>
</evidence>
<sequence length="90" mass="10170">MSEAEITRDHDTIRAWAEARGGRPATVRGTGAEEAGVLRIDFEPERAEGLELISWDAFFEKFDRERLGFLRQEKTADGSVSRFHKFVDAG</sequence>
<gene>
    <name evidence="1" type="ORF">FJM51_08170</name>
</gene>
<evidence type="ECO:0008006" key="3">
    <source>
        <dbReference type="Google" id="ProtNLM"/>
    </source>
</evidence>
<keyword evidence="2" id="KW-1185">Reference proteome</keyword>
<organism evidence="1 2">
    <name type="scientific">Amaricoccus solimangrovi</name>
    <dbReference type="NCBI Taxonomy" id="2589815"/>
    <lineage>
        <taxon>Bacteria</taxon>
        <taxon>Pseudomonadati</taxon>
        <taxon>Pseudomonadota</taxon>
        <taxon>Alphaproteobacteria</taxon>
        <taxon>Rhodobacterales</taxon>
        <taxon>Paracoccaceae</taxon>
        <taxon>Amaricoccus</taxon>
    </lineage>
</organism>
<comment type="caution">
    <text evidence="1">The sequence shown here is derived from an EMBL/GenBank/DDBJ whole genome shotgun (WGS) entry which is preliminary data.</text>
</comment>
<reference evidence="1 2" key="1">
    <citation type="submission" date="2019-06" db="EMBL/GenBank/DDBJ databases">
        <title>A novel bacterium of genus Amaricoccus, isolated from marine sediment.</title>
        <authorList>
            <person name="Huang H."/>
            <person name="Mo K."/>
            <person name="Hu Y."/>
        </authorList>
    </citation>
    <scope>NUCLEOTIDE SEQUENCE [LARGE SCALE GENOMIC DNA]</scope>
    <source>
        <strain evidence="1 2">HB172011</strain>
    </source>
</reference>
<protein>
    <recommendedName>
        <fullName evidence="3">1,4-alpha-glucan branching enzyme</fullName>
    </recommendedName>
</protein>
<dbReference type="Proteomes" id="UP000319255">
    <property type="component" value="Unassembled WGS sequence"/>
</dbReference>
<proteinExistence type="predicted"/>
<dbReference type="OrthoDB" id="9808866at2"/>
<evidence type="ECO:0000313" key="1">
    <source>
        <dbReference type="EMBL" id="TPE51665.1"/>
    </source>
</evidence>
<accession>A0A501WTM2</accession>